<evidence type="ECO:0000256" key="8">
    <source>
        <dbReference type="ARBA" id="ARBA00023102"/>
    </source>
</evidence>
<dbReference type="Proteomes" id="UP000663347">
    <property type="component" value="Chromosome"/>
</dbReference>
<dbReference type="EMBL" id="CP071412">
    <property type="protein sequence ID" value="QSW37914.1"/>
    <property type="molecule type" value="Genomic_DNA"/>
</dbReference>
<dbReference type="CDD" id="cd11534">
    <property type="entry name" value="NTP-PPase_HisIE_like"/>
    <property type="match status" value="1"/>
</dbReference>
<dbReference type="GO" id="GO:0000105">
    <property type="term" value="P:L-histidine biosynthetic process"/>
    <property type="evidence" value="ECO:0007669"/>
    <property type="project" value="UniProtKB-KW"/>
</dbReference>
<evidence type="ECO:0000256" key="4">
    <source>
        <dbReference type="ARBA" id="ARBA00022605"/>
    </source>
</evidence>
<dbReference type="PANTHER" id="PTHR42945">
    <property type="entry name" value="HISTIDINE BIOSYNTHESIS BIFUNCTIONAL PROTEIN"/>
    <property type="match status" value="1"/>
</dbReference>
<dbReference type="Gene3D" id="1.10.287.1080">
    <property type="entry name" value="MazG-like"/>
    <property type="match status" value="1"/>
</dbReference>
<evidence type="ECO:0000256" key="7">
    <source>
        <dbReference type="ARBA" id="ARBA00022840"/>
    </source>
</evidence>
<protein>
    <recommendedName>
        <fullName evidence="3">phosphoribosyl-ATP diphosphatase</fullName>
        <ecNumber evidence="3">3.6.1.31</ecNumber>
    </recommendedName>
</protein>
<comment type="catalytic activity">
    <reaction evidence="1">
        <text>1-(5-phospho-beta-D-ribosyl)-ATP + H2O = 1-(5-phospho-beta-D-ribosyl)-5'-AMP + diphosphate + H(+)</text>
        <dbReference type="Rhea" id="RHEA:22828"/>
        <dbReference type="ChEBI" id="CHEBI:15377"/>
        <dbReference type="ChEBI" id="CHEBI:15378"/>
        <dbReference type="ChEBI" id="CHEBI:33019"/>
        <dbReference type="ChEBI" id="CHEBI:59457"/>
        <dbReference type="ChEBI" id="CHEBI:73183"/>
        <dbReference type="EC" id="3.6.1.31"/>
    </reaction>
</comment>
<dbReference type="GO" id="GO:0004636">
    <property type="term" value="F:phosphoribosyl-ATP diphosphatase activity"/>
    <property type="evidence" value="ECO:0007669"/>
    <property type="project" value="UniProtKB-EC"/>
</dbReference>
<reference evidence="9" key="2">
    <citation type="submission" date="2021-03" db="EMBL/GenBank/DDBJ databases">
        <title>Alternative transmission patterns in independently acquired nutritional co-symbionts of Dictyopharidae planthoppers.</title>
        <authorList>
            <person name="Michalik A."/>
            <person name="Lukasik P."/>
        </authorList>
    </citation>
    <scope>NUCLEOTIDE SEQUENCE</scope>
    <source>
        <strain evidence="9">RANSCY</strain>
    </source>
</reference>
<dbReference type="PANTHER" id="PTHR42945:SF1">
    <property type="entry name" value="HISTIDINE BIOSYNTHESIS BIFUNCTIONAL PROTEIN HIS7"/>
    <property type="match status" value="1"/>
</dbReference>
<dbReference type="InterPro" id="IPR021130">
    <property type="entry name" value="PRib-ATP_PPHydrolase-like"/>
</dbReference>
<keyword evidence="6 9" id="KW-0378">Hydrolase</keyword>
<dbReference type="Pfam" id="PF01503">
    <property type="entry name" value="PRA-PH"/>
    <property type="match status" value="1"/>
</dbReference>
<sequence>MLRSLYKSVILGIIKSNSNSYSLKLYKNTELLRRKIIEESYELISESLKCKVIKERIIEESCDLIYHITVYLISFGIRYCCILKELKKRKKPD</sequence>
<dbReference type="SUPFAM" id="SSF101386">
    <property type="entry name" value="all-alpha NTP pyrophosphatases"/>
    <property type="match status" value="1"/>
</dbReference>
<dbReference type="AlphaFoldDB" id="A0A974X7K4"/>
<dbReference type="NCBIfam" id="TIGR03188">
    <property type="entry name" value="histidine_hisI"/>
    <property type="match status" value="1"/>
</dbReference>
<keyword evidence="4" id="KW-0028">Amino-acid biosynthesis</keyword>
<proteinExistence type="predicted"/>
<evidence type="ECO:0000256" key="5">
    <source>
        <dbReference type="ARBA" id="ARBA00022741"/>
    </source>
</evidence>
<evidence type="ECO:0000313" key="9">
    <source>
        <dbReference type="EMBL" id="QSW37914.1"/>
    </source>
</evidence>
<evidence type="ECO:0000256" key="1">
    <source>
        <dbReference type="ARBA" id="ARBA00001460"/>
    </source>
</evidence>
<evidence type="ECO:0000256" key="6">
    <source>
        <dbReference type="ARBA" id="ARBA00022801"/>
    </source>
</evidence>
<comment type="pathway">
    <text evidence="2">Amino-acid biosynthesis; L-histidine biosynthesis; L-histidine from 5-phospho-alpha-D-ribose 1-diphosphate: step 2/9.</text>
</comment>
<name>A0A974X7K4_9PROT</name>
<keyword evidence="8" id="KW-0368">Histidine biosynthesis</keyword>
<reference evidence="9" key="1">
    <citation type="submission" date="2021-02" db="EMBL/GenBank/DDBJ databases">
        <authorList>
            <person name="Franco D."/>
        </authorList>
    </citation>
    <scope>NUCLEOTIDE SEQUENCE</scope>
    <source>
        <strain evidence="9">RANSCY</strain>
    </source>
</reference>
<dbReference type="InterPro" id="IPR008179">
    <property type="entry name" value="HisE"/>
</dbReference>
<organism evidence="9 10">
    <name type="scientific">Candidatus Vidania fulgoroideorum</name>
    <dbReference type="NCBI Taxonomy" id="881286"/>
    <lineage>
        <taxon>Bacteria</taxon>
        <taxon>Pseudomonadati</taxon>
        <taxon>Pseudomonadota</taxon>
        <taxon>Betaproteobacteria</taxon>
        <taxon>Candidatus Vidania</taxon>
    </lineage>
</organism>
<dbReference type="GO" id="GO:0005524">
    <property type="term" value="F:ATP binding"/>
    <property type="evidence" value="ECO:0007669"/>
    <property type="project" value="UniProtKB-KW"/>
</dbReference>
<keyword evidence="7" id="KW-0067">ATP-binding</keyword>
<accession>A0A974X7K4</accession>
<evidence type="ECO:0000313" key="10">
    <source>
        <dbReference type="Proteomes" id="UP000663347"/>
    </source>
</evidence>
<evidence type="ECO:0000256" key="2">
    <source>
        <dbReference type="ARBA" id="ARBA00005204"/>
    </source>
</evidence>
<keyword evidence="5" id="KW-0547">Nucleotide-binding</keyword>
<evidence type="ECO:0000256" key="3">
    <source>
        <dbReference type="ARBA" id="ARBA00012414"/>
    </source>
</evidence>
<dbReference type="EC" id="3.6.1.31" evidence="3"/>
<gene>
    <name evidence="9" type="primary">hisE</name>
    <name evidence="9" type="ORF">JSR06_00395</name>
</gene>